<dbReference type="Pfam" id="PF18560">
    <property type="entry name" value="Lectin_like"/>
    <property type="match status" value="1"/>
</dbReference>
<dbReference type="PANTHER" id="PTHR12411">
    <property type="entry name" value="CYSTEINE PROTEASE FAMILY C1-RELATED"/>
    <property type="match status" value="1"/>
</dbReference>
<protein>
    <recommendedName>
        <fullName evidence="2">Peptidase C1A papain C-terminal domain-containing protein</fullName>
    </recommendedName>
</protein>
<proteinExistence type="inferred from homology"/>
<reference evidence="3" key="1">
    <citation type="submission" date="2019-04" db="EMBL/GenBank/DDBJ databases">
        <title>Evolution of Biomass-Degrading Anaerobic Consortia Revealed by Metagenomics.</title>
        <authorList>
            <person name="Peng X."/>
        </authorList>
    </citation>
    <scope>NUCLEOTIDE SEQUENCE</scope>
    <source>
        <strain evidence="3">SIG12</strain>
    </source>
</reference>
<dbReference type="InterPro" id="IPR038765">
    <property type="entry name" value="Papain-like_cys_pep_sf"/>
</dbReference>
<dbReference type="Gene3D" id="2.60.40.10">
    <property type="entry name" value="Immunoglobulins"/>
    <property type="match status" value="2"/>
</dbReference>
<dbReference type="InterPro" id="IPR040528">
    <property type="entry name" value="Lectin-like"/>
</dbReference>
<dbReference type="InterPro" id="IPR008964">
    <property type="entry name" value="Invasin/intimin_cell_adhesion"/>
</dbReference>
<dbReference type="InterPro" id="IPR013128">
    <property type="entry name" value="Peptidase_C1A"/>
</dbReference>
<dbReference type="Gene3D" id="3.90.70.10">
    <property type="entry name" value="Cysteine proteinases"/>
    <property type="match status" value="1"/>
</dbReference>
<dbReference type="EMBL" id="SUTE01000030">
    <property type="protein sequence ID" value="MBE6504788.1"/>
    <property type="molecule type" value="Genomic_DNA"/>
</dbReference>
<dbReference type="SMART" id="SM00645">
    <property type="entry name" value="Pept_C1"/>
    <property type="match status" value="1"/>
</dbReference>
<comment type="similarity">
    <text evidence="1">Belongs to the peptidase C1 family.</text>
</comment>
<organism evidence="3 4">
    <name type="scientific">Methanobrevibacter millerae</name>
    <dbReference type="NCBI Taxonomy" id="230361"/>
    <lineage>
        <taxon>Archaea</taxon>
        <taxon>Methanobacteriati</taxon>
        <taxon>Methanobacteriota</taxon>
        <taxon>Methanomada group</taxon>
        <taxon>Methanobacteria</taxon>
        <taxon>Methanobacteriales</taxon>
        <taxon>Methanobacteriaceae</taxon>
        <taxon>Methanobrevibacter</taxon>
    </lineage>
</organism>
<dbReference type="Pfam" id="PF00112">
    <property type="entry name" value="Peptidase_C1"/>
    <property type="match status" value="1"/>
</dbReference>
<name>A0A8T3V9Q4_9EURY</name>
<accession>A0A8T3V9Q4</accession>
<feature type="domain" description="Peptidase C1A papain C-terminal" evidence="2">
    <location>
        <begin position="297"/>
        <end position="522"/>
    </location>
</feature>
<evidence type="ECO:0000313" key="4">
    <source>
        <dbReference type="Proteomes" id="UP000762703"/>
    </source>
</evidence>
<sequence>MLNKNFIFFIIFVGLIIIPFSFAEDNSTEILSEDNSYLDVYFDASAVDDSGNGSKENPYKYLKSSRVLDNSNIHLSDGVYELDSTKTISSYNAFIGKSMENTIITYKNTNNLFSNKGTLILNNLTIKGASIYNSKNLIADNVIFKDSNADYGGSIYSFEANVNISNSYFINNSARLGGALCDLGSNIFLINITAINNSAIYQGGAIYNMYAKFNLNSSVFTNNSAGEGEAIFCDYSLFSMANNIFNQNNVYSAVNSGENFTNNTFNQSELVKLDYYNINFERPDYIQMIYNPYNSTIPSRYDLRDYALVSSVKNQGNEGNCWAFAALSALESCILKATGIEYDFSEENMKNLMAKFSDYGWNFATNIGGTAEMIMAYFLSWMGPVNESDDKYIINTYLSPLMESIMHVQNIIFLPRSNYTDNDGIKHAILNYGAVFTSFYTTYSKYQYYTGTNNPNHAVAIVGWDDNFSKNNFGNNKPPADGAWICKNSWGTNWADKGYFYVSYYDTRFAQVGVSDVSYTFILNDTVKYDKNYQYDVIGKTDYLLTNQSTVWYQNIFNATSDDILAAFSTYFDRQSNFTVEIYVNDELKLAQNGSSVAGYFTFNFDEFIPIYKNDVFKIVIKLITASEAWVPISEKSSATRVHYMPNVSFISYDGINWIDLYDYNITLSDRGHFYLSQVACIKVYSIFNLTTVTSLNNVSDYDSKLVNFSATVKDQYGHLINEGFVIFEYGGIKYNRSVVNGIADLSLYHLKIGYSNLTAIYINNTHYSASFDQLTIYRSKQFVNLTVNVDDIYYGDNFNVNISLVDEVGKDIDAILLLTIGDKSYNVSSNSIFAVPDLFLAGNYGINVVFDGNVSYYGDVAYANVTVSKYDVNMSVNVCDVNYGEYLTFDISLTSDSKFVNESVILNINNVNYTVSPNTNFTLPVILNATNYNVNIYYNGSEMYNSSNFTTSVEIFKINPNLELIINDIEYGEDLIVEVKLTGINDSALNETVLLTMCGNNYTFKANSNFTLPVKLNASNYSAEVSFKGDNNYNENYATALFKVNKVNIDLNLSMDNITYGNYLILYNYLDYDLVLNIDNKNYSIKASSIYQIPDLLDAGNYEAKIIFNGDDNHNPNTQIIEVSINKAEPKLTLNISDINYGNYIQADVKLFFNNSELDENVTLTIDNKIYSFKANSYFTVPVILDASNYLVNVLFKGDNNYNPVSTEINVNVAKVDSKLVVNASDVGYGESLIVEVKLMGVNDSEVDENVTLTIDNKMYTFKANGNFTVPVILDASNYLVNVSFKGDNNYNPVSRETNVNVSKINPKLIINVSDIEYAGELIVKNNLIGINDSDIDALLILVVDDKKYNIDSNSQFLLPDVFDVGKYTVNVIFNGNNNYNACNSLLTFNINPITLDMTLTISKNINNVSICAKLSDSINDTINLKINNINYSVINGEVLNLHDLDLGNYSVEASFDKKGYTQLLVMDNFTINTINTLIKSENITMYYHDGTRLSGVLTDSNNNILKGRIVNIFINSVKYTRTTNDEGKFSINIALDSGKYLTTLEFEGDGKYLSSSKDVLVNIRSSINSSDLIKYYRNDSQFYATILDYGGNPVANVVVEMNINGVFYYRTTNQQGVAKLNINLEPKSYILTLKNPVTGEFTSNNITVLSRLVENYNLVKYYKNASRYSLKVLDDKGSPLAGESVSFNINGVFYTRTTNSDGIASLNINLEPGTYIITAIYGESRVSNTIKVLNVIKTNDVIMNYHDGTKFIATILDGQGKAYPNQSVTFNINGIMYTRTTNATGTANLNINLLPGKYIITSIFNGLCVSNTILIKSI</sequence>
<dbReference type="Proteomes" id="UP000762703">
    <property type="component" value="Unassembled WGS sequence"/>
</dbReference>
<dbReference type="GO" id="GO:0008234">
    <property type="term" value="F:cysteine-type peptidase activity"/>
    <property type="evidence" value="ECO:0007669"/>
    <property type="project" value="InterPro"/>
</dbReference>
<dbReference type="SUPFAM" id="SSF54001">
    <property type="entry name" value="Cysteine proteinases"/>
    <property type="match status" value="1"/>
</dbReference>
<dbReference type="SUPFAM" id="SSF49373">
    <property type="entry name" value="Invasin/intimin cell-adhesion fragments"/>
    <property type="match status" value="1"/>
</dbReference>
<dbReference type="GO" id="GO:0006508">
    <property type="term" value="P:proteolysis"/>
    <property type="evidence" value="ECO:0007669"/>
    <property type="project" value="InterPro"/>
</dbReference>
<dbReference type="InterPro" id="IPR000668">
    <property type="entry name" value="Peptidase_C1A_C"/>
</dbReference>
<evidence type="ECO:0000313" key="3">
    <source>
        <dbReference type="EMBL" id="MBE6504788.1"/>
    </source>
</evidence>
<dbReference type="InterPro" id="IPR011050">
    <property type="entry name" value="Pectin_lyase_fold/virulence"/>
</dbReference>
<dbReference type="CDD" id="cd02619">
    <property type="entry name" value="Peptidase_C1"/>
    <property type="match status" value="1"/>
</dbReference>
<evidence type="ECO:0000256" key="1">
    <source>
        <dbReference type="ARBA" id="ARBA00008455"/>
    </source>
</evidence>
<dbReference type="InterPro" id="IPR013783">
    <property type="entry name" value="Ig-like_fold"/>
</dbReference>
<dbReference type="RefSeq" id="WP_303736432.1">
    <property type="nucleotide sequence ID" value="NZ_SUTE01000030.1"/>
</dbReference>
<dbReference type="SUPFAM" id="SSF51126">
    <property type="entry name" value="Pectin lyase-like"/>
    <property type="match status" value="1"/>
</dbReference>
<comment type="caution">
    <text evidence="3">The sequence shown here is derived from an EMBL/GenBank/DDBJ whole genome shotgun (WGS) entry which is preliminary data.</text>
</comment>
<evidence type="ECO:0000259" key="2">
    <source>
        <dbReference type="SMART" id="SM00645"/>
    </source>
</evidence>
<gene>
    <name evidence="3" type="ORF">E7Z73_03450</name>
</gene>